<feature type="transmembrane region" description="Helical" evidence="1">
    <location>
        <begin position="67"/>
        <end position="91"/>
    </location>
</feature>
<evidence type="ECO:0000313" key="2">
    <source>
        <dbReference type="EMBL" id="KAG7088697.1"/>
    </source>
</evidence>
<protein>
    <submittedName>
        <fullName evidence="2">Uncharacterized protein</fullName>
    </submittedName>
</protein>
<keyword evidence="1" id="KW-0812">Transmembrane</keyword>
<dbReference type="GeneID" id="66081742"/>
<keyword evidence="3" id="KW-1185">Reference proteome</keyword>
<sequence>MYIIMRYGNIMEQGITLAFYLWRGPPISFCKTWFYIDEWVAYGLFIPTKIFLGLRTYALYRGQAAPLFYKWLIASLVIAHTIVLFISLGLVTRDIRFANTFPFPNLPCSFSFKSSPYTAGLIQFVGSVIFNISLFLLTGYRAITYFKEGNRRITSVILRDGLFYTAVLCCTNVMTIILYTSMTPTLRALLVAPTKSLAVIITSRIVLNLRKIVLKPGITLGNLSRQTDLNLDGIRSLEPIAFGERRVSQGVEEY</sequence>
<dbReference type="EMBL" id="CM032188">
    <property type="protein sequence ID" value="KAG7088697.1"/>
    <property type="molecule type" value="Genomic_DNA"/>
</dbReference>
<dbReference type="KEGG" id="more:E1B28_012667"/>
<feature type="transmembrane region" description="Helical" evidence="1">
    <location>
        <begin position="161"/>
        <end position="182"/>
    </location>
</feature>
<feature type="transmembrane region" description="Helical" evidence="1">
    <location>
        <begin position="40"/>
        <end position="60"/>
    </location>
</feature>
<reference evidence="2" key="1">
    <citation type="journal article" date="2021" name="Genome Biol. Evol.">
        <title>The assembled and annotated genome of the fairy-ring fungus Marasmius oreades.</title>
        <authorList>
            <person name="Hiltunen M."/>
            <person name="Ament-Velasquez S.L."/>
            <person name="Johannesson H."/>
        </authorList>
    </citation>
    <scope>NUCLEOTIDE SEQUENCE</scope>
    <source>
        <strain evidence="2">03SP1</strain>
    </source>
</reference>
<name>A0A9P7UNH5_9AGAR</name>
<keyword evidence="1" id="KW-1133">Transmembrane helix</keyword>
<dbReference type="Proteomes" id="UP001049176">
    <property type="component" value="Chromosome 8"/>
</dbReference>
<dbReference type="AlphaFoldDB" id="A0A9P7UNH5"/>
<dbReference type="OrthoDB" id="2803893at2759"/>
<proteinExistence type="predicted"/>
<comment type="caution">
    <text evidence="2">The sequence shown here is derived from an EMBL/GenBank/DDBJ whole genome shotgun (WGS) entry which is preliminary data.</text>
</comment>
<dbReference type="RefSeq" id="XP_043005168.1">
    <property type="nucleotide sequence ID" value="XM_043157800.1"/>
</dbReference>
<evidence type="ECO:0000256" key="1">
    <source>
        <dbReference type="SAM" id="Phobius"/>
    </source>
</evidence>
<organism evidence="2 3">
    <name type="scientific">Marasmius oreades</name>
    <name type="common">fairy-ring Marasmius</name>
    <dbReference type="NCBI Taxonomy" id="181124"/>
    <lineage>
        <taxon>Eukaryota</taxon>
        <taxon>Fungi</taxon>
        <taxon>Dikarya</taxon>
        <taxon>Basidiomycota</taxon>
        <taxon>Agaricomycotina</taxon>
        <taxon>Agaricomycetes</taxon>
        <taxon>Agaricomycetidae</taxon>
        <taxon>Agaricales</taxon>
        <taxon>Marasmiineae</taxon>
        <taxon>Marasmiaceae</taxon>
        <taxon>Marasmius</taxon>
    </lineage>
</organism>
<evidence type="ECO:0000313" key="3">
    <source>
        <dbReference type="Proteomes" id="UP001049176"/>
    </source>
</evidence>
<accession>A0A9P7UNH5</accession>
<gene>
    <name evidence="2" type="ORF">E1B28_012667</name>
</gene>
<feature type="transmembrane region" description="Helical" evidence="1">
    <location>
        <begin position="121"/>
        <end position="140"/>
    </location>
</feature>
<keyword evidence="1" id="KW-0472">Membrane</keyword>